<dbReference type="EMBL" id="PYGD01000007">
    <property type="protein sequence ID" value="PSK90649.1"/>
    <property type="molecule type" value="Genomic_DNA"/>
</dbReference>
<feature type="signal peptide" evidence="2">
    <location>
        <begin position="1"/>
        <end position="19"/>
    </location>
</feature>
<keyword evidence="5" id="KW-1185">Reference proteome</keyword>
<reference evidence="4 5" key="1">
    <citation type="submission" date="2018-03" db="EMBL/GenBank/DDBJ databases">
        <title>Genomic Encyclopedia of Type Strains, Phase III (KMG-III): the genomes of soil and plant-associated and newly described type strains.</title>
        <authorList>
            <person name="Whitman W."/>
        </authorList>
    </citation>
    <scope>NUCLEOTIDE SEQUENCE [LARGE SCALE GENOMIC DNA]</scope>
    <source>
        <strain evidence="4 5">CGMCC 1.12700</strain>
    </source>
</reference>
<organism evidence="4 5">
    <name type="scientific">Taibaiella chishuiensis</name>
    <dbReference type="NCBI Taxonomy" id="1434707"/>
    <lineage>
        <taxon>Bacteria</taxon>
        <taxon>Pseudomonadati</taxon>
        <taxon>Bacteroidota</taxon>
        <taxon>Chitinophagia</taxon>
        <taxon>Chitinophagales</taxon>
        <taxon>Chitinophagaceae</taxon>
        <taxon>Taibaiella</taxon>
    </lineage>
</organism>
<evidence type="ECO:0000313" key="4">
    <source>
        <dbReference type="EMBL" id="PSK90649.1"/>
    </source>
</evidence>
<dbReference type="Gene3D" id="3.30.70.1070">
    <property type="entry name" value="Sporulation related repeat"/>
    <property type="match status" value="1"/>
</dbReference>
<dbReference type="InterPro" id="IPR007730">
    <property type="entry name" value="SPOR-like_dom"/>
</dbReference>
<proteinExistence type="predicted"/>
<dbReference type="OrthoDB" id="2473397at2"/>
<protein>
    <submittedName>
        <fullName evidence="4">Sporulation related protein</fullName>
    </submittedName>
</protein>
<dbReference type="SUPFAM" id="SSF110997">
    <property type="entry name" value="Sporulation related repeat"/>
    <property type="match status" value="1"/>
</dbReference>
<sequence>MKYCFLLLMSLVISLSLHAQDQDTGYVNIHADPRLALVVKKPATNKVFVGKTRGFRVQIYNGNDRKKASQAKLDFMRQFPGIRSYLVYNNPQFRVRVGDFTSRKGASDLYNKVSGSFNPCMIVPDIVNISNKNKPKDKPKETTEEEDDDQ</sequence>
<dbReference type="AlphaFoldDB" id="A0A2P8D0A8"/>
<dbReference type="PROSITE" id="PS51724">
    <property type="entry name" value="SPOR"/>
    <property type="match status" value="1"/>
</dbReference>
<name>A0A2P8D0A8_9BACT</name>
<accession>A0A2P8D0A8</accession>
<evidence type="ECO:0000256" key="2">
    <source>
        <dbReference type="SAM" id="SignalP"/>
    </source>
</evidence>
<feature type="chain" id="PRO_5015187974" evidence="2">
    <location>
        <begin position="20"/>
        <end position="150"/>
    </location>
</feature>
<dbReference type="Pfam" id="PF05036">
    <property type="entry name" value="SPOR"/>
    <property type="match status" value="1"/>
</dbReference>
<evidence type="ECO:0000259" key="3">
    <source>
        <dbReference type="PROSITE" id="PS51724"/>
    </source>
</evidence>
<dbReference type="Proteomes" id="UP000240572">
    <property type="component" value="Unassembled WGS sequence"/>
</dbReference>
<dbReference type="GO" id="GO:0042834">
    <property type="term" value="F:peptidoglycan binding"/>
    <property type="evidence" value="ECO:0007669"/>
    <property type="project" value="InterPro"/>
</dbReference>
<keyword evidence="2" id="KW-0732">Signal</keyword>
<feature type="domain" description="SPOR" evidence="3">
    <location>
        <begin position="49"/>
        <end position="129"/>
    </location>
</feature>
<comment type="caution">
    <text evidence="4">The sequence shown here is derived from an EMBL/GenBank/DDBJ whole genome shotgun (WGS) entry which is preliminary data.</text>
</comment>
<dbReference type="InterPro" id="IPR036680">
    <property type="entry name" value="SPOR-like_sf"/>
</dbReference>
<feature type="region of interest" description="Disordered" evidence="1">
    <location>
        <begin position="129"/>
        <end position="150"/>
    </location>
</feature>
<gene>
    <name evidence="4" type="ORF">B0I18_10759</name>
</gene>
<evidence type="ECO:0000313" key="5">
    <source>
        <dbReference type="Proteomes" id="UP000240572"/>
    </source>
</evidence>
<evidence type="ECO:0000256" key="1">
    <source>
        <dbReference type="SAM" id="MobiDB-lite"/>
    </source>
</evidence>
<dbReference type="RefSeq" id="WP_106523933.1">
    <property type="nucleotide sequence ID" value="NZ_PYGD01000007.1"/>
</dbReference>